<keyword evidence="7 9" id="KW-1133">Transmembrane helix</keyword>
<evidence type="ECO:0000256" key="1">
    <source>
        <dbReference type="ARBA" id="ARBA00022448"/>
    </source>
</evidence>
<feature type="transmembrane region" description="Helical" evidence="9">
    <location>
        <begin position="226"/>
        <end position="250"/>
    </location>
</feature>
<name>S9Q5N8_9RHOB</name>
<keyword evidence="11" id="KW-1185">Reference proteome</keyword>
<feature type="transmembrane region" description="Helical" evidence="9">
    <location>
        <begin position="201"/>
        <end position="220"/>
    </location>
</feature>
<reference evidence="10" key="1">
    <citation type="journal article" date="2013" name="Stand. Genomic Sci.">
        <title>Genome sequence of the exopolysaccharide-producing Salipiger mucosustype strain (A3T), a moderately halophilic member of the Roseobacterclade.</title>
        <authorList>
            <person name="Riedel T."/>
            <person name="Spring S."/>
            <person name="Fiebig A."/>
            <person name="Petersen J."/>
            <person name="Goeker M."/>
            <person name="Klenk H.-P."/>
        </authorList>
    </citation>
    <scope>NUCLEOTIDE SEQUENCE [LARGE SCALE GENOMIC DNA]</scope>
    <source>
        <strain evidence="10">DSM 16094</strain>
    </source>
</reference>
<keyword evidence="5 9" id="KW-0812">Transmembrane</keyword>
<dbReference type="InterPro" id="IPR004338">
    <property type="entry name" value="NqrB/RnfD"/>
</dbReference>
<dbReference type="PANTHER" id="PTHR30578">
    <property type="entry name" value="ELECTRON TRANSPORT COMPLEX PROTEIN RNFD"/>
    <property type="match status" value="1"/>
</dbReference>
<dbReference type="EC" id="1.6.5.-" evidence="10"/>
<evidence type="ECO:0000256" key="2">
    <source>
        <dbReference type="ARBA" id="ARBA00022553"/>
    </source>
</evidence>
<keyword evidence="6" id="KW-1278">Translocase</keyword>
<feature type="transmembrane region" description="Helical" evidence="9">
    <location>
        <begin position="175"/>
        <end position="194"/>
    </location>
</feature>
<protein>
    <submittedName>
        <fullName evidence="10">Na(+)-translocating NADH-quinone reductase subunit B</fullName>
        <ecNumber evidence="10">1.6.5.-</ecNumber>
    </submittedName>
</protein>
<sequence length="258" mass="26864">MIRGLWDRETVAMMLLIAIFPVVALWVMAEGLEAVARLLFFLVVAGVWHVIWMLARAQPPSIAGAMTAICLAMLAPRELGLVALLLSTSFGVVMAELAFGGWGRNVLNPATVTLAFMGFGYPVAPWPDLAVQLGWAAAPAALIGMATGVIAAPLVVSTVLALAVGAVLGVDYAETGTAVAVVLVLLVCDPVASAATRLGRWLNGALFGALAAAFTAHWSGAAPVQAMVSAALLASLAAPLLDELSIALWVRRRRKRFG</sequence>
<dbReference type="Proteomes" id="UP000015347">
    <property type="component" value="Unassembled WGS sequence"/>
</dbReference>
<dbReference type="AlphaFoldDB" id="S9Q5N8"/>
<dbReference type="GO" id="GO:0005886">
    <property type="term" value="C:plasma membrane"/>
    <property type="evidence" value="ECO:0007669"/>
    <property type="project" value="TreeGrafter"/>
</dbReference>
<dbReference type="GO" id="GO:0055085">
    <property type="term" value="P:transmembrane transport"/>
    <property type="evidence" value="ECO:0007669"/>
    <property type="project" value="InterPro"/>
</dbReference>
<dbReference type="EMBL" id="APVH01000046">
    <property type="protein sequence ID" value="EPX76671.1"/>
    <property type="molecule type" value="Genomic_DNA"/>
</dbReference>
<keyword evidence="1" id="KW-0813">Transport</keyword>
<proteinExistence type="predicted"/>
<accession>S9Q5N8</accession>
<evidence type="ECO:0000256" key="7">
    <source>
        <dbReference type="ARBA" id="ARBA00022989"/>
    </source>
</evidence>
<organism evidence="10 11">
    <name type="scientific">Salipiger mucosus DSM 16094</name>
    <dbReference type="NCBI Taxonomy" id="1123237"/>
    <lineage>
        <taxon>Bacteria</taxon>
        <taxon>Pseudomonadati</taxon>
        <taxon>Pseudomonadota</taxon>
        <taxon>Alphaproteobacteria</taxon>
        <taxon>Rhodobacterales</taxon>
        <taxon>Roseobacteraceae</taxon>
        <taxon>Salipiger</taxon>
    </lineage>
</organism>
<dbReference type="OrthoDB" id="9776359at2"/>
<dbReference type="GO" id="GO:0016491">
    <property type="term" value="F:oxidoreductase activity"/>
    <property type="evidence" value="ECO:0007669"/>
    <property type="project" value="UniProtKB-KW"/>
</dbReference>
<keyword evidence="4" id="KW-0288">FMN</keyword>
<evidence type="ECO:0000256" key="8">
    <source>
        <dbReference type="ARBA" id="ARBA00023136"/>
    </source>
</evidence>
<feature type="transmembrane region" description="Helical" evidence="9">
    <location>
        <begin position="35"/>
        <end position="55"/>
    </location>
</feature>
<dbReference type="RefSeq" id="WP_020039385.1">
    <property type="nucleotide sequence ID" value="NZ_KE557282.1"/>
</dbReference>
<evidence type="ECO:0000313" key="11">
    <source>
        <dbReference type="Proteomes" id="UP000015347"/>
    </source>
</evidence>
<dbReference type="PANTHER" id="PTHR30578:SF1">
    <property type="entry name" value="NA(+)-TRANSLOCATING NADH-QUINONE REDUCTASE SUBUNIT B"/>
    <property type="match status" value="1"/>
</dbReference>
<evidence type="ECO:0000256" key="9">
    <source>
        <dbReference type="SAM" id="Phobius"/>
    </source>
</evidence>
<evidence type="ECO:0000313" key="10">
    <source>
        <dbReference type="EMBL" id="EPX76671.1"/>
    </source>
</evidence>
<dbReference type="eggNOG" id="COG4658">
    <property type="taxonomic scope" value="Bacteria"/>
</dbReference>
<feature type="transmembrane region" description="Helical" evidence="9">
    <location>
        <begin position="12"/>
        <end position="29"/>
    </location>
</feature>
<evidence type="ECO:0000256" key="3">
    <source>
        <dbReference type="ARBA" id="ARBA00022630"/>
    </source>
</evidence>
<evidence type="ECO:0000256" key="5">
    <source>
        <dbReference type="ARBA" id="ARBA00022692"/>
    </source>
</evidence>
<comment type="caution">
    <text evidence="10">The sequence shown here is derived from an EMBL/GenBank/DDBJ whole genome shotgun (WGS) entry which is preliminary data.</text>
</comment>
<evidence type="ECO:0000256" key="6">
    <source>
        <dbReference type="ARBA" id="ARBA00022967"/>
    </source>
</evidence>
<evidence type="ECO:0000256" key="4">
    <source>
        <dbReference type="ARBA" id="ARBA00022643"/>
    </source>
</evidence>
<feature type="transmembrane region" description="Helical" evidence="9">
    <location>
        <begin position="136"/>
        <end position="169"/>
    </location>
</feature>
<keyword evidence="10" id="KW-0560">Oxidoreductase</keyword>
<keyword evidence="8 9" id="KW-0472">Membrane</keyword>
<dbReference type="HOGENOM" id="CLU_093057_0_0_5"/>
<dbReference type="STRING" id="1123237.Salmuc_00503"/>
<keyword evidence="2" id="KW-0597">Phosphoprotein</keyword>
<gene>
    <name evidence="10" type="ORF">Salmuc_00503</name>
</gene>
<keyword evidence="3" id="KW-0285">Flavoprotein</keyword>
<dbReference type="Pfam" id="PF03116">
    <property type="entry name" value="NQR2_RnfD_RnfE"/>
    <property type="match status" value="1"/>
</dbReference>